<comment type="caution">
    <text evidence="3">The sequence shown here is derived from an EMBL/GenBank/DDBJ whole genome shotgun (WGS) entry which is preliminary data.</text>
</comment>
<dbReference type="PRINTS" id="PR00364">
    <property type="entry name" value="DISEASERSIST"/>
</dbReference>
<gene>
    <name evidence="3" type="ORF">AMJ87_05260</name>
</gene>
<organism evidence="3 4">
    <name type="scientific">candidate division WOR_3 bacterium SM23_60</name>
    <dbReference type="NCBI Taxonomy" id="1703780"/>
    <lineage>
        <taxon>Bacteria</taxon>
        <taxon>Bacteria division WOR-3</taxon>
    </lineage>
</organism>
<dbReference type="Pfam" id="PF13424">
    <property type="entry name" value="TPR_12"/>
    <property type="match status" value="3"/>
</dbReference>
<feature type="repeat" description="TPR" evidence="1">
    <location>
        <begin position="962"/>
        <end position="995"/>
    </location>
</feature>
<accession>A0A0S8GKT9</accession>
<dbReference type="EMBL" id="LJUO01000037">
    <property type="protein sequence ID" value="KPK72234.1"/>
    <property type="molecule type" value="Genomic_DNA"/>
</dbReference>
<dbReference type="Pfam" id="PF00931">
    <property type="entry name" value="NB-ARC"/>
    <property type="match status" value="1"/>
</dbReference>
<evidence type="ECO:0000256" key="1">
    <source>
        <dbReference type="PROSITE-ProRule" id="PRU00339"/>
    </source>
</evidence>
<reference evidence="3 4" key="1">
    <citation type="journal article" date="2015" name="Microbiome">
        <title>Genomic resolution of linkages in carbon, nitrogen, and sulfur cycling among widespread estuary sediment bacteria.</title>
        <authorList>
            <person name="Baker B.J."/>
            <person name="Lazar C.S."/>
            <person name="Teske A.P."/>
            <person name="Dick G.J."/>
        </authorList>
    </citation>
    <scope>NUCLEOTIDE SEQUENCE [LARGE SCALE GENOMIC DNA]</scope>
    <source>
        <strain evidence="3">SM23_60</strain>
    </source>
</reference>
<dbReference type="InterPro" id="IPR002182">
    <property type="entry name" value="NB-ARC"/>
</dbReference>
<keyword evidence="1" id="KW-0802">TPR repeat</keyword>
<dbReference type="Gene3D" id="1.25.40.10">
    <property type="entry name" value="Tetratricopeptide repeat domain"/>
    <property type="match status" value="1"/>
</dbReference>
<dbReference type="SUPFAM" id="SSF56317">
    <property type="entry name" value="Carbon-nitrogen hydrolase"/>
    <property type="match status" value="1"/>
</dbReference>
<protein>
    <recommendedName>
        <fullName evidence="2">NB-ARC domain-containing protein</fullName>
    </recommendedName>
</protein>
<dbReference type="InterPro" id="IPR036526">
    <property type="entry name" value="C-N_Hydrolase_sf"/>
</dbReference>
<dbReference type="Gene3D" id="3.60.110.10">
    <property type="entry name" value="Carbon-nitrogen hydrolase"/>
    <property type="match status" value="1"/>
</dbReference>
<dbReference type="InterPro" id="IPR019734">
    <property type="entry name" value="TPR_rpt"/>
</dbReference>
<dbReference type="SUPFAM" id="SSF48452">
    <property type="entry name" value="TPR-like"/>
    <property type="match status" value="2"/>
</dbReference>
<dbReference type="InterPro" id="IPR011990">
    <property type="entry name" value="TPR-like_helical_dom_sf"/>
</dbReference>
<evidence type="ECO:0000259" key="2">
    <source>
        <dbReference type="Pfam" id="PF00931"/>
    </source>
</evidence>
<dbReference type="Gene3D" id="3.40.50.300">
    <property type="entry name" value="P-loop containing nucleotide triphosphate hydrolases"/>
    <property type="match status" value="1"/>
</dbReference>
<dbReference type="PANTHER" id="PTHR47691">
    <property type="entry name" value="REGULATOR-RELATED"/>
    <property type="match status" value="1"/>
</dbReference>
<evidence type="ECO:0000313" key="4">
    <source>
        <dbReference type="Proteomes" id="UP000051096"/>
    </source>
</evidence>
<dbReference type="SUPFAM" id="SSF52540">
    <property type="entry name" value="P-loop containing nucleoside triphosphate hydrolases"/>
    <property type="match status" value="1"/>
</dbReference>
<dbReference type="GO" id="GO:0043531">
    <property type="term" value="F:ADP binding"/>
    <property type="evidence" value="ECO:0007669"/>
    <property type="project" value="InterPro"/>
</dbReference>
<sequence length="1159" mass="130924">MNDAELVVNDERIDFQRAKDSIRVVLAQISPAYDPDAFASASLVKIKTPEKQADKICKIVRHASTLGADILLFPELVAPFSHVQSIERTIQTSKKDIVVCIPYEHTSVRDMRSTLPDEEIEQHECMDDAADDRVVNFCRITTKSGSQFKTFTQIKLTPFSVEFSLAASDTLVCGKTVHRFITNWGNFLFLICKDYVGEIGRGKTPMFDFLKSLTTTGLHYVFVSSLNPEPEAFLHAARSFYYMQEKSNSTFSIFLNIAELDNTTIVFPVRPHPGIRPTKKLEMLPLFAGKPSWGTQLRFPGYQERLICGTFVRLDTYEPMATKEIYSPIHHTELIDLTELDIESELVELPKGVAIKEKKEKLLHNLPAQPTRFLGREKELAEIAGRFEDPSCRLVTILGPGGMGKTRLGIQAASYMIPRLKDGVFFVPLAPLSSGDFIVSTIASSLGFSFRGREDQKIQLFNYLRDKELLLVMDNFEHLIEKAELLAGILEAASGVRIIATSRERLNLKGEWVFKVHGMDCPEEEHVEEAAECAVVQLFLEGAQRVRPDFSPSDEEMSRIVRICMLVEGVPLAVELASAWMSVLSCEEIFEEIKQNIDFLATSMRDVPERHKSMRAVFEHSWNLLPEEEKKVFMKMSVFRGGFQKDAARKTTQASLLHLSSLVNKSLLQHYPSGRYAVHELLRQYAEEKLGEVPEEKDKVRDLHSEFYAEFLHQRRELLKGEKQRDVLKEIGDEIDNIRAAWSWAGEKGKSNVIDKSVRSLWRFYMIRGWFQDGEEIFERVAENVREAVTKIPDKEKELVLGKILARQGVFSYQLGHFEKATQLFESSISTFREVGAQQEAADTLNEYSRVYFVKGDYAQAREMLEECLTLCKKLGYRKGMAAPYTTLGNIAYRLGELKDARQFYERSHRAYKESGDKWGLAIALMNLANVTHEIGEHMQAKRIYEHSLAISEEIGDRRGIAANLNNMGNVAKDLGEYAEAKELYQKSLAIKKETGDRKGIAASLGNLGTVAYVTGQYDDAKHYHQEMLALCREIGYPWGIISALVGLGADASGLGERDEAMQYFRDSLHLAIDSSAVPLALDAVVEIASLLHDKKRALALYSFVSNHASCYVHTKKTVEQRWSKLAAQLPADVVEAAQQEGKAMELEDIAAELLKEMT</sequence>
<dbReference type="PANTHER" id="PTHR47691:SF3">
    <property type="entry name" value="HTH-TYPE TRANSCRIPTIONAL REGULATOR RV0890C-RELATED"/>
    <property type="match status" value="1"/>
</dbReference>
<feature type="domain" description="NB-ARC" evidence="2">
    <location>
        <begin position="377"/>
        <end position="505"/>
    </location>
</feature>
<evidence type="ECO:0000313" key="3">
    <source>
        <dbReference type="EMBL" id="KPK72234.1"/>
    </source>
</evidence>
<name>A0A0S8GKT9_UNCW3</name>
<dbReference type="InterPro" id="IPR027417">
    <property type="entry name" value="P-loop_NTPase"/>
</dbReference>
<dbReference type="PROSITE" id="PS50005">
    <property type="entry name" value="TPR"/>
    <property type="match status" value="1"/>
</dbReference>
<proteinExistence type="predicted"/>
<dbReference type="Proteomes" id="UP000051096">
    <property type="component" value="Unassembled WGS sequence"/>
</dbReference>
<dbReference type="SMART" id="SM00028">
    <property type="entry name" value="TPR"/>
    <property type="match status" value="7"/>
</dbReference>
<dbReference type="AlphaFoldDB" id="A0A0S8GKT9"/>